<dbReference type="VEuPathDB" id="MicrosporidiaDB:CWI38_0518p0020"/>
<reference evidence="1 2" key="1">
    <citation type="submission" date="2017-12" db="EMBL/GenBank/DDBJ databases">
        <authorList>
            <person name="Pombert J.-F."/>
            <person name="Haag K.L."/>
            <person name="Ebert D."/>
        </authorList>
    </citation>
    <scope>NUCLEOTIDE SEQUENCE [LARGE SCALE GENOMIC DNA]</scope>
    <source>
        <strain evidence="1">IL-G-3</strain>
    </source>
</reference>
<accession>A0A4Q9LYX7</accession>
<sequence>MCNSFSGKNTNENKYRFQIGATPGFIEYGNDMRLECLYVKRYLKTDLVFVEKKSGDKRSNLKTYVDLECTKTLHYLSEIVKSTFNVDVSTSTIDPALRVFHYTLKIVKLLEVYDNDKNFVFLDEVEFRGRNVRCEFKNLFVTAARLRNISVVAAINKYGMECHKIHERAVNGEEFKLFINEINKSCQR</sequence>
<protein>
    <submittedName>
        <fullName evidence="1">Uncharacterized protein</fullName>
    </submittedName>
</protein>
<dbReference type="AlphaFoldDB" id="A0A4Q9LYX7"/>
<comment type="caution">
    <text evidence="1">The sequence shown here is derived from an EMBL/GenBank/DDBJ whole genome shotgun (WGS) entry which is preliminary data.</text>
</comment>
<evidence type="ECO:0000313" key="2">
    <source>
        <dbReference type="Proteomes" id="UP000292282"/>
    </source>
</evidence>
<organism evidence="1 2">
    <name type="scientific">Hamiltosporidium tvaerminnensis</name>
    <dbReference type="NCBI Taxonomy" id="1176355"/>
    <lineage>
        <taxon>Eukaryota</taxon>
        <taxon>Fungi</taxon>
        <taxon>Fungi incertae sedis</taxon>
        <taxon>Microsporidia</taxon>
        <taxon>Dubosqiidae</taxon>
        <taxon>Hamiltosporidium</taxon>
    </lineage>
</organism>
<keyword evidence="2" id="KW-1185">Reference proteome</keyword>
<proteinExistence type="predicted"/>
<name>A0A4Q9LYX7_9MICR</name>
<evidence type="ECO:0000313" key="1">
    <source>
        <dbReference type="EMBL" id="TBU13141.1"/>
    </source>
</evidence>
<dbReference type="EMBL" id="PITK01000518">
    <property type="protein sequence ID" value="TBU13141.1"/>
    <property type="molecule type" value="Genomic_DNA"/>
</dbReference>
<gene>
    <name evidence="1" type="ORF">CWI38_0518p0020</name>
</gene>
<dbReference type="Proteomes" id="UP000292282">
    <property type="component" value="Unassembled WGS sequence"/>
</dbReference>